<evidence type="ECO:0000313" key="2">
    <source>
        <dbReference type="Proteomes" id="UP000178385"/>
    </source>
</evidence>
<protein>
    <submittedName>
        <fullName evidence="1">Uncharacterized protein</fullName>
    </submittedName>
</protein>
<name>A0A1G1Y3X8_9BACT</name>
<accession>A0A1G1Y3X8</accession>
<sequence length="234" mass="26718">MSEEQETQVVGDQSSIITAGQMQRFWQQVGDGSVTKNTFQAFLEHRNPFAITDIGAEWQEFYRKYFLLNIDFSGVVIPDDPGGFERVIFIPKGLIFAHVIKMLYEQFMVFPSVKDPATEVTRNVRTPEPSYAIRIRDRQEADDELKLLSAIQLKEQGINCITLLEHLVFTLKYWSETNEHLDLNISTLCPSFHCSGGDVSCVGWDLEDCGLRINWYESGRASELLRARQAVSLT</sequence>
<dbReference type="AlphaFoldDB" id="A0A1G1Y3X8"/>
<gene>
    <name evidence="1" type="ORF">A2840_02370</name>
</gene>
<dbReference type="EMBL" id="MHIG01000017">
    <property type="protein sequence ID" value="OGY47029.1"/>
    <property type="molecule type" value="Genomic_DNA"/>
</dbReference>
<evidence type="ECO:0000313" key="1">
    <source>
        <dbReference type="EMBL" id="OGY47029.1"/>
    </source>
</evidence>
<dbReference type="Proteomes" id="UP000178385">
    <property type="component" value="Unassembled WGS sequence"/>
</dbReference>
<proteinExistence type="predicted"/>
<organism evidence="1 2">
    <name type="scientific">Candidatus Buchananbacteria bacterium RIFCSPHIGHO2_01_FULL_47_11b</name>
    <dbReference type="NCBI Taxonomy" id="1797537"/>
    <lineage>
        <taxon>Bacteria</taxon>
        <taxon>Candidatus Buchananiibacteriota</taxon>
    </lineage>
</organism>
<reference evidence="1 2" key="1">
    <citation type="journal article" date="2016" name="Nat. Commun.">
        <title>Thousands of microbial genomes shed light on interconnected biogeochemical processes in an aquifer system.</title>
        <authorList>
            <person name="Anantharaman K."/>
            <person name="Brown C.T."/>
            <person name="Hug L.A."/>
            <person name="Sharon I."/>
            <person name="Castelle C.J."/>
            <person name="Probst A.J."/>
            <person name="Thomas B.C."/>
            <person name="Singh A."/>
            <person name="Wilkins M.J."/>
            <person name="Karaoz U."/>
            <person name="Brodie E.L."/>
            <person name="Williams K.H."/>
            <person name="Hubbard S.S."/>
            <person name="Banfield J.F."/>
        </authorList>
    </citation>
    <scope>NUCLEOTIDE SEQUENCE [LARGE SCALE GENOMIC DNA]</scope>
</reference>
<comment type="caution">
    <text evidence="1">The sequence shown here is derived from an EMBL/GenBank/DDBJ whole genome shotgun (WGS) entry which is preliminary data.</text>
</comment>